<evidence type="ECO:0000256" key="6">
    <source>
        <dbReference type="SAM" id="Phobius"/>
    </source>
</evidence>
<dbReference type="OrthoDB" id="112528at2759"/>
<protein>
    <recommendedName>
        <fullName evidence="8">EGF-like domain-containing protein</fullName>
    </recommendedName>
</protein>
<evidence type="ECO:0000313" key="9">
    <source>
        <dbReference type="EMBL" id="CBK24496.2"/>
    </source>
</evidence>
<dbReference type="Pfam" id="PF01414">
    <property type="entry name" value="DSL"/>
    <property type="match status" value="1"/>
</dbReference>
<dbReference type="GeneID" id="24922909"/>
<dbReference type="Pfam" id="PF07974">
    <property type="entry name" value="EGF_2"/>
    <property type="match status" value="1"/>
</dbReference>
<feature type="disulfide bond" evidence="5">
    <location>
        <begin position="87"/>
        <end position="96"/>
    </location>
</feature>
<dbReference type="PROSITE" id="PS50026">
    <property type="entry name" value="EGF_3"/>
    <property type="match status" value="2"/>
</dbReference>
<evidence type="ECO:0000259" key="8">
    <source>
        <dbReference type="PROSITE" id="PS50026"/>
    </source>
</evidence>
<proteinExistence type="predicted"/>
<keyword evidence="1" id="KW-0217">Developmental protein</keyword>
<dbReference type="GO" id="GO:0016020">
    <property type="term" value="C:membrane"/>
    <property type="evidence" value="ECO:0007669"/>
    <property type="project" value="InterPro"/>
</dbReference>
<feature type="chain" id="PRO_5003117806" description="EGF-like domain-containing protein" evidence="7">
    <location>
        <begin position="21"/>
        <end position="274"/>
    </location>
</feature>
<keyword evidence="6" id="KW-1133">Transmembrane helix</keyword>
<evidence type="ECO:0000256" key="2">
    <source>
        <dbReference type="ARBA" id="ARBA00022536"/>
    </source>
</evidence>
<dbReference type="Proteomes" id="UP000008312">
    <property type="component" value="Unassembled WGS sequence"/>
</dbReference>
<keyword evidence="2 5" id="KW-0245">EGF-like domain</keyword>
<sequence>MRYLLLIVLCILLLNGSCNSIAFRRLADDGESSCINGDYNNGTCICDENFVGEHCDVECPLSTDGDPCNNHGKCVLDSDGTSASCTCDKGHYGPACEHSCPGLEETGDSVLECSGHGTCNKETFECTREEGVKDQETCSMEECSESTCIHGTCVDGVCQCNPNYYGTTCETFCDMHTTCHDHGVCSEKDGECICVYGWVNPACDSPCTASANCSDHGVCDSFGECICYDGYDGEFCEARDFDYSFLVVLLLLGNGVVAYLWYRSRVGLSDAPHR</sequence>
<keyword evidence="4 5" id="KW-1015">Disulfide bond</keyword>
<dbReference type="GO" id="GO:0007154">
    <property type="term" value="P:cell communication"/>
    <property type="evidence" value="ECO:0007669"/>
    <property type="project" value="InterPro"/>
</dbReference>
<evidence type="ECO:0000313" key="10">
    <source>
        <dbReference type="Proteomes" id="UP000008312"/>
    </source>
</evidence>
<dbReference type="SUPFAM" id="SSF57196">
    <property type="entry name" value="EGF/Laminin"/>
    <property type="match status" value="1"/>
</dbReference>
<organism evidence="9">
    <name type="scientific">Blastocystis hominis</name>
    <dbReference type="NCBI Taxonomy" id="12968"/>
    <lineage>
        <taxon>Eukaryota</taxon>
        <taxon>Sar</taxon>
        <taxon>Stramenopiles</taxon>
        <taxon>Bigyra</taxon>
        <taxon>Opalozoa</taxon>
        <taxon>Opalinata</taxon>
        <taxon>Blastocystidae</taxon>
        <taxon>Blastocystis</taxon>
    </lineage>
</organism>
<evidence type="ECO:0000256" key="1">
    <source>
        <dbReference type="ARBA" id="ARBA00022473"/>
    </source>
</evidence>
<gene>
    <name evidence="9" type="ORF">GSBLH_T00006785001</name>
</gene>
<comment type="caution">
    <text evidence="5">Lacks conserved residue(s) required for the propagation of feature annotation.</text>
</comment>
<dbReference type="RefSeq" id="XP_012898544.1">
    <property type="nucleotide sequence ID" value="XM_013043090.1"/>
</dbReference>
<dbReference type="PROSITE" id="PS01186">
    <property type="entry name" value="EGF_2"/>
    <property type="match status" value="1"/>
</dbReference>
<reference evidence="9" key="1">
    <citation type="submission" date="2010-02" db="EMBL/GenBank/DDBJ databases">
        <title>Sequencing and annotation of the Blastocystis hominis genome.</title>
        <authorList>
            <person name="Wincker P."/>
        </authorList>
    </citation>
    <scope>NUCLEOTIDE SEQUENCE</scope>
    <source>
        <strain evidence="9">Singapore isolate B</strain>
    </source>
</reference>
<dbReference type="OMA" id="ISKPCAN"/>
<dbReference type="PANTHER" id="PTHR11219:SF69">
    <property type="entry name" value="TENEURIN-A"/>
    <property type="match status" value="1"/>
</dbReference>
<evidence type="ECO:0000256" key="4">
    <source>
        <dbReference type="ARBA" id="ARBA00023157"/>
    </source>
</evidence>
<feature type="disulfide bond" evidence="5">
    <location>
        <begin position="227"/>
        <end position="236"/>
    </location>
</feature>
<evidence type="ECO:0000256" key="3">
    <source>
        <dbReference type="ARBA" id="ARBA00022737"/>
    </source>
</evidence>
<dbReference type="AlphaFoldDB" id="D8M8V7"/>
<name>D8M8V7_BLAHO</name>
<evidence type="ECO:0000256" key="5">
    <source>
        <dbReference type="PROSITE-ProRule" id="PRU00076"/>
    </source>
</evidence>
<dbReference type="InterPro" id="IPR001774">
    <property type="entry name" value="DSL"/>
</dbReference>
<dbReference type="InterPro" id="IPR013111">
    <property type="entry name" value="EGF_extracell"/>
</dbReference>
<keyword evidence="6" id="KW-0812">Transmembrane</keyword>
<dbReference type="InParanoid" id="D8M8V7"/>
<dbReference type="EMBL" id="FN668688">
    <property type="protein sequence ID" value="CBK24496.2"/>
    <property type="molecule type" value="Genomic_DNA"/>
</dbReference>
<dbReference type="InterPro" id="IPR051216">
    <property type="entry name" value="Teneurin"/>
</dbReference>
<keyword evidence="7" id="KW-0732">Signal</keyword>
<feature type="signal peptide" evidence="7">
    <location>
        <begin position="1"/>
        <end position="20"/>
    </location>
</feature>
<keyword evidence="3" id="KW-0677">Repeat</keyword>
<dbReference type="InterPro" id="IPR000742">
    <property type="entry name" value="EGF"/>
</dbReference>
<feature type="disulfide bond" evidence="5">
    <location>
        <begin position="203"/>
        <end position="213"/>
    </location>
</feature>
<keyword evidence="6" id="KW-0472">Membrane</keyword>
<dbReference type="Gene3D" id="2.10.25.10">
    <property type="entry name" value="Laminin"/>
    <property type="match status" value="3"/>
</dbReference>
<evidence type="ECO:0000256" key="7">
    <source>
        <dbReference type="SAM" id="SignalP"/>
    </source>
</evidence>
<dbReference type="SMART" id="SM00181">
    <property type="entry name" value="EGF"/>
    <property type="match status" value="5"/>
</dbReference>
<feature type="domain" description="EGF-like" evidence="8">
    <location>
        <begin position="199"/>
        <end position="237"/>
    </location>
</feature>
<feature type="domain" description="EGF-like" evidence="8">
    <location>
        <begin position="64"/>
        <end position="97"/>
    </location>
</feature>
<keyword evidence="10" id="KW-1185">Reference proteome</keyword>
<dbReference type="PROSITE" id="PS00022">
    <property type="entry name" value="EGF_1"/>
    <property type="match status" value="3"/>
</dbReference>
<dbReference type="PANTHER" id="PTHR11219">
    <property type="entry name" value="TENEURIN AND N-ACETYLGLUCOSAMINE-1-PHOSPHODIESTER ALPHA-N-ACETYLGLUCOSAMINIDASE"/>
    <property type="match status" value="1"/>
</dbReference>
<feature type="transmembrane region" description="Helical" evidence="6">
    <location>
        <begin position="243"/>
        <end position="262"/>
    </location>
</feature>
<accession>D8M8V7</accession>